<dbReference type="OrthoDB" id="539398at2759"/>
<organism evidence="3 4">
    <name type="scientific">Agrocybe chaxingu</name>
    <dbReference type="NCBI Taxonomy" id="84603"/>
    <lineage>
        <taxon>Eukaryota</taxon>
        <taxon>Fungi</taxon>
        <taxon>Dikarya</taxon>
        <taxon>Basidiomycota</taxon>
        <taxon>Agaricomycotina</taxon>
        <taxon>Agaricomycetes</taxon>
        <taxon>Agaricomycetidae</taxon>
        <taxon>Agaricales</taxon>
        <taxon>Agaricineae</taxon>
        <taxon>Strophariaceae</taxon>
        <taxon>Agrocybe</taxon>
    </lineage>
</organism>
<evidence type="ECO:0000313" key="3">
    <source>
        <dbReference type="EMBL" id="KAJ3504594.1"/>
    </source>
</evidence>
<keyword evidence="1" id="KW-0812">Transmembrane</keyword>
<gene>
    <name evidence="3" type="ORF">NLJ89_g7857</name>
</gene>
<feature type="transmembrane region" description="Helical" evidence="1">
    <location>
        <begin position="254"/>
        <end position="276"/>
    </location>
</feature>
<reference evidence="3" key="1">
    <citation type="submission" date="2022-07" db="EMBL/GenBank/DDBJ databases">
        <title>Genome Sequence of Agrocybe chaxingu.</title>
        <authorList>
            <person name="Buettner E."/>
        </authorList>
    </citation>
    <scope>NUCLEOTIDE SEQUENCE</scope>
    <source>
        <strain evidence="3">MP-N11</strain>
    </source>
</reference>
<dbReference type="Pfam" id="PF01243">
    <property type="entry name" value="PNPOx_N"/>
    <property type="match status" value="1"/>
</dbReference>
<name>A0A9W8K2U7_9AGAR</name>
<keyword evidence="4" id="KW-1185">Reference proteome</keyword>
<dbReference type="Proteomes" id="UP001148786">
    <property type="component" value="Unassembled WGS sequence"/>
</dbReference>
<evidence type="ECO:0000256" key="1">
    <source>
        <dbReference type="SAM" id="Phobius"/>
    </source>
</evidence>
<dbReference type="PANTHER" id="PTHR39336">
    <property type="entry name" value="PYRIDOXAMINE PHOSPHATE OXIDASE FAMILY PROTEIN (AFU_ORTHOLOGUE AFUA_6G11440)"/>
    <property type="match status" value="1"/>
</dbReference>
<sequence>MGKFYDEIPDFLIAWIKQQKMFWVATAPLAGFGHVNASPKGYDDTFHIVNENQVWYEDLTGSGVESISHLRENGRITILFCAFEGSPRIVRLFGTGTVHEFDTPDYKALIPVEKRHPGTRSAIVVDVHKVGTSCGFSIPFYTYKADRVFFRKVACMMESEDIKAESQIVIPARGTHTTAFPSCLKGFWMKHNKESIDGLPGLLTSFLSRRNSLPVTKDWGEDDLTVSTGPNAKAQVKMAKSASIRVLQLVDAKLLVGFALGVVASGLWVSAVGEVLRSKFF</sequence>
<dbReference type="EMBL" id="JANKHO010000988">
    <property type="protein sequence ID" value="KAJ3504594.1"/>
    <property type="molecule type" value="Genomic_DNA"/>
</dbReference>
<dbReference type="Gene3D" id="2.30.110.10">
    <property type="entry name" value="Electron Transport, Fmn-binding Protein, Chain A"/>
    <property type="match status" value="1"/>
</dbReference>
<dbReference type="AlphaFoldDB" id="A0A9W8K2U7"/>
<evidence type="ECO:0000259" key="2">
    <source>
        <dbReference type="Pfam" id="PF01243"/>
    </source>
</evidence>
<evidence type="ECO:0000313" key="4">
    <source>
        <dbReference type="Proteomes" id="UP001148786"/>
    </source>
</evidence>
<comment type="caution">
    <text evidence="3">The sequence shown here is derived from an EMBL/GenBank/DDBJ whole genome shotgun (WGS) entry which is preliminary data.</text>
</comment>
<accession>A0A9W8K2U7</accession>
<protein>
    <recommendedName>
        <fullName evidence="2">Pyridoxamine 5'-phosphate oxidase N-terminal domain-containing protein</fullName>
    </recommendedName>
</protein>
<dbReference type="SUPFAM" id="SSF50475">
    <property type="entry name" value="FMN-binding split barrel"/>
    <property type="match status" value="1"/>
</dbReference>
<dbReference type="PANTHER" id="PTHR39336:SF3">
    <property type="entry name" value="PYRIDOXAMINE PHOSPHATE OXIDASE"/>
    <property type="match status" value="1"/>
</dbReference>
<dbReference type="InterPro" id="IPR012349">
    <property type="entry name" value="Split_barrel_FMN-bd"/>
</dbReference>
<proteinExistence type="predicted"/>
<feature type="domain" description="Pyridoxamine 5'-phosphate oxidase N-terminal" evidence="2">
    <location>
        <begin position="14"/>
        <end position="133"/>
    </location>
</feature>
<keyword evidence="1" id="KW-1133">Transmembrane helix</keyword>
<keyword evidence="1" id="KW-0472">Membrane</keyword>
<dbReference type="InterPro" id="IPR011576">
    <property type="entry name" value="Pyridox_Oxase_N"/>
</dbReference>